<organism evidence="1">
    <name type="scientific">Salix viminalis</name>
    <name type="common">Common osier</name>
    <name type="synonym">Basket willow</name>
    <dbReference type="NCBI Taxonomy" id="40686"/>
    <lineage>
        <taxon>Eukaryota</taxon>
        <taxon>Viridiplantae</taxon>
        <taxon>Streptophyta</taxon>
        <taxon>Embryophyta</taxon>
        <taxon>Tracheophyta</taxon>
        <taxon>Spermatophyta</taxon>
        <taxon>Magnoliopsida</taxon>
        <taxon>eudicotyledons</taxon>
        <taxon>Gunneridae</taxon>
        <taxon>Pentapetalae</taxon>
        <taxon>rosids</taxon>
        <taxon>fabids</taxon>
        <taxon>Malpighiales</taxon>
        <taxon>Salicaceae</taxon>
        <taxon>Saliceae</taxon>
        <taxon>Salix</taxon>
    </lineage>
</organism>
<name>A0A6N2N148_SALVM</name>
<sequence>MGFNGIANFYGFCLAQPAYNVKGIYRELETSLDTAVFRGQDTEIIVVDSKGKEDERGYNISKKRREKNPSNGDVTKWKSDRVYIDKHGKWRIFDHKKMSRKRCGSLRGQGWKYGSGFVDGVFPVLSPVAHQILNFS</sequence>
<accession>A0A6N2N148</accession>
<gene>
    <name evidence="1" type="ORF">SVIM_LOCUS381458</name>
</gene>
<dbReference type="EMBL" id="CAADRP010001841">
    <property type="protein sequence ID" value="VFU54505.1"/>
    <property type="molecule type" value="Genomic_DNA"/>
</dbReference>
<reference evidence="1" key="1">
    <citation type="submission" date="2019-03" db="EMBL/GenBank/DDBJ databases">
        <authorList>
            <person name="Mank J."/>
            <person name="Almeida P."/>
        </authorList>
    </citation>
    <scope>NUCLEOTIDE SEQUENCE</scope>
    <source>
        <strain evidence="1">78183</strain>
    </source>
</reference>
<proteinExistence type="predicted"/>
<dbReference type="AlphaFoldDB" id="A0A6N2N148"/>
<evidence type="ECO:0000313" key="1">
    <source>
        <dbReference type="EMBL" id="VFU54505.1"/>
    </source>
</evidence>
<protein>
    <submittedName>
        <fullName evidence="1">Uncharacterized protein</fullName>
    </submittedName>
</protein>